<evidence type="ECO:0000259" key="8">
    <source>
        <dbReference type="Pfam" id="PF00082"/>
    </source>
</evidence>
<dbReference type="Gene3D" id="3.40.50.200">
    <property type="entry name" value="Peptidase S8/S53 domain"/>
    <property type="match status" value="1"/>
</dbReference>
<gene>
    <name evidence="9" type="ORF">EV643_101418</name>
</gene>
<evidence type="ECO:0000256" key="7">
    <source>
        <dbReference type="SAM" id="SignalP"/>
    </source>
</evidence>
<proteinExistence type="inferred from homology"/>
<feature type="domain" description="Peptidase S8/S53" evidence="8">
    <location>
        <begin position="173"/>
        <end position="449"/>
    </location>
</feature>
<dbReference type="InterPro" id="IPR000209">
    <property type="entry name" value="Peptidase_S8/S53_dom"/>
</dbReference>
<dbReference type="PROSITE" id="PS00137">
    <property type="entry name" value="SUBTILASE_HIS"/>
    <property type="match status" value="1"/>
</dbReference>
<evidence type="ECO:0000256" key="4">
    <source>
        <dbReference type="ARBA" id="ARBA00022825"/>
    </source>
</evidence>
<evidence type="ECO:0000256" key="3">
    <source>
        <dbReference type="ARBA" id="ARBA00022801"/>
    </source>
</evidence>
<dbReference type="Pfam" id="PF00082">
    <property type="entry name" value="Peptidase_S8"/>
    <property type="match status" value="1"/>
</dbReference>
<dbReference type="InterPro" id="IPR036852">
    <property type="entry name" value="Peptidase_S8/S53_dom_sf"/>
</dbReference>
<feature type="active site" description="Charge relay system" evidence="5 6">
    <location>
        <position position="180"/>
    </location>
</feature>
<keyword evidence="2 6" id="KW-0645">Protease</keyword>
<dbReference type="Proteomes" id="UP000295388">
    <property type="component" value="Unassembled WGS sequence"/>
</dbReference>
<dbReference type="EMBL" id="SNWQ01000001">
    <property type="protein sequence ID" value="TDO54628.1"/>
    <property type="molecule type" value="Genomic_DNA"/>
</dbReference>
<evidence type="ECO:0000313" key="10">
    <source>
        <dbReference type="Proteomes" id="UP000295388"/>
    </source>
</evidence>
<organism evidence="9 10">
    <name type="scientific">Kribbella caucasensis</name>
    <dbReference type="NCBI Taxonomy" id="2512215"/>
    <lineage>
        <taxon>Bacteria</taxon>
        <taxon>Bacillati</taxon>
        <taxon>Actinomycetota</taxon>
        <taxon>Actinomycetes</taxon>
        <taxon>Propionibacteriales</taxon>
        <taxon>Kribbellaceae</taxon>
        <taxon>Kribbella</taxon>
    </lineage>
</organism>
<feature type="signal peptide" evidence="7">
    <location>
        <begin position="1"/>
        <end position="29"/>
    </location>
</feature>
<dbReference type="RefSeq" id="WP_133798199.1">
    <property type="nucleotide sequence ID" value="NZ_SNWQ01000001.1"/>
</dbReference>
<keyword evidence="10" id="KW-1185">Reference proteome</keyword>
<comment type="similarity">
    <text evidence="1 6">Belongs to the peptidase S8 family.</text>
</comment>
<evidence type="ECO:0000256" key="1">
    <source>
        <dbReference type="ARBA" id="ARBA00011073"/>
    </source>
</evidence>
<dbReference type="GO" id="GO:0006508">
    <property type="term" value="P:proteolysis"/>
    <property type="evidence" value="ECO:0007669"/>
    <property type="project" value="UniProtKB-KW"/>
</dbReference>
<protein>
    <submittedName>
        <fullName evidence="9">Subtilase family protein</fullName>
    </submittedName>
</protein>
<dbReference type="OrthoDB" id="9813435at2"/>
<feature type="active site" description="Charge relay system" evidence="5 6">
    <location>
        <position position="413"/>
    </location>
</feature>
<comment type="caution">
    <text evidence="9">The sequence shown here is derived from an EMBL/GenBank/DDBJ whole genome shotgun (WGS) entry which is preliminary data.</text>
</comment>
<keyword evidence="4 6" id="KW-0720">Serine protease</keyword>
<dbReference type="PANTHER" id="PTHR43806">
    <property type="entry name" value="PEPTIDASE S8"/>
    <property type="match status" value="1"/>
</dbReference>
<dbReference type="PROSITE" id="PS51892">
    <property type="entry name" value="SUBTILASE"/>
    <property type="match status" value="1"/>
</dbReference>
<accession>A0A4R6KT05</accession>
<sequence length="484" mass="49625">MSLTSRTRRLSAGLAVAALAFTTAGTASAVPAVSFAGSSSSASSATAASADGVLMNYVVNTKASLAHIRKVEAAVKAAGGTVVQSYWQIGVVIAQSTSADFRTKVLASDDVQSVGATRTAAVSEGPVGSAKASAKGLAAGEATVVPDPDEAKQWDMVQIKADQAHQLTDGSDRVLVGINDSGVDDTHPDLAPNFDAKDSVNCTGNGVPDTTPGGWRPTTSSHGTHVAGTVAAARNGVGIVGVAPGVRIASVKVVNDDGYIFPEYSICGFIWAAEHHMDVTNHSYFIDPWMFWCNDNGDQGAVQESVRRAVEFATKRGVLSVAAAGNSNYDLSNKTTDSSSPNDSTPVTRPINNGCLDMPTELPGVITVASTTQARAKSGFSNFGLNTIDVAAPGSGILSTLPGGGYGTLSGTSMASPHVAGVAALMKSAHPWWGPRDLAKALDRQADDTACPATPDPRCTGTTADNAFFGEGIADALDAVQRLW</sequence>
<dbReference type="PRINTS" id="PR00723">
    <property type="entry name" value="SUBTILISIN"/>
</dbReference>
<dbReference type="AlphaFoldDB" id="A0A4R6KT05"/>
<evidence type="ECO:0000256" key="6">
    <source>
        <dbReference type="PROSITE-ProRule" id="PRU01240"/>
    </source>
</evidence>
<dbReference type="InterPro" id="IPR022398">
    <property type="entry name" value="Peptidase_S8_His-AS"/>
</dbReference>
<feature type="chain" id="PRO_5020213867" evidence="7">
    <location>
        <begin position="30"/>
        <end position="484"/>
    </location>
</feature>
<dbReference type="PROSITE" id="PS00138">
    <property type="entry name" value="SUBTILASE_SER"/>
    <property type="match status" value="1"/>
</dbReference>
<dbReference type="InterPro" id="IPR050131">
    <property type="entry name" value="Peptidase_S8_subtilisin-like"/>
</dbReference>
<dbReference type="PANTHER" id="PTHR43806:SF11">
    <property type="entry name" value="CEREVISIN-RELATED"/>
    <property type="match status" value="1"/>
</dbReference>
<dbReference type="SUPFAM" id="SSF52743">
    <property type="entry name" value="Subtilisin-like"/>
    <property type="match status" value="1"/>
</dbReference>
<keyword evidence="7" id="KW-0732">Signal</keyword>
<dbReference type="InterPro" id="IPR015500">
    <property type="entry name" value="Peptidase_S8_subtilisin-rel"/>
</dbReference>
<dbReference type="InterPro" id="IPR023828">
    <property type="entry name" value="Peptidase_S8_Ser-AS"/>
</dbReference>
<keyword evidence="3 6" id="KW-0378">Hydrolase</keyword>
<reference evidence="9 10" key="1">
    <citation type="submission" date="2019-03" db="EMBL/GenBank/DDBJ databases">
        <title>Genomic Encyclopedia of Type Strains, Phase III (KMG-III): the genomes of soil and plant-associated and newly described type strains.</title>
        <authorList>
            <person name="Whitman W."/>
        </authorList>
    </citation>
    <scope>NUCLEOTIDE SEQUENCE [LARGE SCALE GENOMIC DNA]</scope>
    <source>
        <strain evidence="9 10">VKM Ac-2527</strain>
    </source>
</reference>
<dbReference type="GO" id="GO:0004252">
    <property type="term" value="F:serine-type endopeptidase activity"/>
    <property type="evidence" value="ECO:0007669"/>
    <property type="project" value="UniProtKB-UniRule"/>
</dbReference>
<feature type="active site" description="Charge relay system" evidence="5 6">
    <location>
        <position position="222"/>
    </location>
</feature>
<evidence type="ECO:0000256" key="2">
    <source>
        <dbReference type="ARBA" id="ARBA00022670"/>
    </source>
</evidence>
<name>A0A4R6KT05_9ACTN</name>
<evidence type="ECO:0000256" key="5">
    <source>
        <dbReference type="PIRSR" id="PIRSR615500-1"/>
    </source>
</evidence>
<evidence type="ECO:0000313" key="9">
    <source>
        <dbReference type="EMBL" id="TDO54628.1"/>
    </source>
</evidence>